<feature type="domain" description="HMA" evidence="20">
    <location>
        <begin position="116"/>
        <end position="182"/>
    </location>
</feature>
<evidence type="ECO:0000256" key="11">
    <source>
        <dbReference type="ARBA" id="ARBA00022840"/>
    </source>
</evidence>
<keyword evidence="15" id="KW-0186">Copper</keyword>
<keyword evidence="4" id="KW-0813">Transport</keyword>
<feature type="transmembrane region" description="Helical" evidence="18">
    <location>
        <begin position="833"/>
        <end position="855"/>
    </location>
</feature>
<dbReference type="FunFam" id="2.70.150.10:FF:000020">
    <property type="entry name" value="Copper-exporting P-type ATPase A"/>
    <property type="match status" value="1"/>
</dbReference>
<dbReference type="PANTHER" id="PTHR43520:SF8">
    <property type="entry name" value="P-TYPE CU(+) TRANSPORTER"/>
    <property type="match status" value="1"/>
</dbReference>
<feature type="compositionally biased region" description="Basic and acidic residues" evidence="19">
    <location>
        <begin position="187"/>
        <end position="199"/>
    </location>
</feature>
<dbReference type="PRINTS" id="PR00942">
    <property type="entry name" value="CUATPASEI"/>
</dbReference>
<dbReference type="CDD" id="cd00371">
    <property type="entry name" value="HMA"/>
    <property type="match status" value="2"/>
</dbReference>
<dbReference type="SFLD" id="SFLDG00002">
    <property type="entry name" value="C1.7:_P-type_atpase_like"/>
    <property type="match status" value="1"/>
</dbReference>
<comment type="subcellular location">
    <subcellularLocation>
        <location evidence="1">Cell membrane</location>
        <topology evidence="1">Multi-pass membrane protein</topology>
    </subcellularLocation>
</comment>
<evidence type="ECO:0000256" key="6">
    <source>
        <dbReference type="ARBA" id="ARBA00022692"/>
    </source>
</evidence>
<dbReference type="PROSITE" id="PS00154">
    <property type="entry name" value="ATPASE_E1_E2"/>
    <property type="match status" value="1"/>
</dbReference>
<feature type="region of interest" description="Disordered" evidence="19">
    <location>
        <begin position="1"/>
        <end position="48"/>
    </location>
</feature>
<dbReference type="Gene3D" id="2.70.150.10">
    <property type="entry name" value="Calcium-transporting ATPase, cytoplasmic transduction domain A"/>
    <property type="match status" value="1"/>
</dbReference>
<dbReference type="AlphaFoldDB" id="A0A9X2TB37"/>
<evidence type="ECO:0000256" key="19">
    <source>
        <dbReference type="SAM" id="MobiDB-lite"/>
    </source>
</evidence>
<evidence type="ECO:0000256" key="1">
    <source>
        <dbReference type="ARBA" id="ARBA00004651"/>
    </source>
</evidence>
<evidence type="ECO:0000256" key="9">
    <source>
        <dbReference type="ARBA" id="ARBA00022741"/>
    </source>
</evidence>
<dbReference type="GO" id="GO:0140581">
    <property type="term" value="F:P-type monovalent copper transporter activity"/>
    <property type="evidence" value="ECO:0007669"/>
    <property type="project" value="UniProtKB-EC"/>
</dbReference>
<keyword evidence="6 18" id="KW-0812">Transmembrane</keyword>
<feature type="compositionally biased region" description="Basic and acidic residues" evidence="19">
    <location>
        <begin position="33"/>
        <end position="48"/>
    </location>
</feature>
<dbReference type="InterPro" id="IPR027256">
    <property type="entry name" value="P-typ_ATPase_IB"/>
</dbReference>
<comment type="similarity">
    <text evidence="2 18">Belongs to the cation transport ATPase (P-type) (TC 3.A.3) family. Type IB subfamily.</text>
</comment>
<dbReference type="InterPro" id="IPR044492">
    <property type="entry name" value="P_typ_ATPase_HD_dom"/>
</dbReference>
<keyword evidence="8" id="KW-0677">Repeat</keyword>
<evidence type="ECO:0000256" key="7">
    <source>
        <dbReference type="ARBA" id="ARBA00022723"/>
    </source>
</evidence>
<keyword evidence="14 18" id="KW-1133">Transmembrane helix</keyword>
<dbReference type="NCBIfam" id="TIGR01525">
    <property type="entry name" value="ATPase-IB_hvy"/>
    <property type="match status" value="1"/>
</dbReference>
<evidence type="ECO:0000313" key="22">
    <source>
        <dbReference type="Proteomes" id="UP001155027"/>
    </source>
</evidence>
<dbReference type="InterPro" id="IPR023214">
    <property type="entry name" value="HAD_sf"/>
</dbReference>
<keyword evidence="7 18" id="KW-0479">Metal-binding</keyword>
<dbReference type="EMBL" id="JANUAU010000002">
    <property type="protein sequence ID" value="MCS3676905.1"/>
    <property type="molecule type" value="Genomic_DNA"/>
</dbReference>
<evidence type="ECO:0000256" key="12">
    <source>
        <dbReference type="ARBA" id="ARBA00022842"/>
    </source>
</evidence>
<dbReference type="PROSITE" id="PS01047">
    <property type="entry name" value="HMA_1"/>
    <property type="match status" value="2"/>
</dbReference>
<dbReference type="InterPro" id="IPR006121">
    <property type="entry name" value="HMA_dom"/>
</dbReference>
<dbReference type="InterPro" id="IPR059000">
    <property type="entry name" value="ATPase_P-type_domA"/>
</dbReference>
<evidence type="ECO:0000256" key="15">
    <source>
        <dbReference type="ARBA" id="ARBA00023008"/>
    </source>
</evidence>
<dbReference type="SUPFAM" id="SSF81653">
    <property type="entry name" value="Calcium ATPase, transduction domain A"/>
    <property type="match status" value="1"/>
</dbReference>
<dbReference type="Gene3D" id="3.40.50.1000">
    <property type="entry name" value="HAD superfamily/HAD-like"/>
    <property type="match status" value="1"/>
</dbReference>
<dbReference type="GO" id="GO:0055070">
    <property type="term" value="P:copper ion homeostasis"/>
    <property type="evidence" value="ECO:0007669"/>
    <property type="project" value="TreeGrafter"/>
</dbReference>
<feature type="transmembrane region" description="Helical" evidence="18">
    <location>
        <begin position="209"/>
        <end position="232"/>
    </location>
</feature>
<dbReference type="SUPFAM" id="SSF55008">
    <property type="entry name" value="HMA, heavy metal-associated domain"/>
    <property type="match status" value="2"/>
</dbReference>
<keyword evidence="13" id="KW-1278">Translocase</keyword>
<evidence type="ECO:0000256" key="14">
    <source>
        <dbReference type="ARBA" id="ARBA00022989"/>
    </source>
</evidence>
<dbReference type="Pfam" id="PF00122">
    <property type="entry name" value="E1-E2_ATPase"/>
    <property type="match status" value="1"/>
</dbReference>
<evidence type="ECO:0000256" key="8">
    <source>
        <dbReference type="ARBA" id="ARBA00022737"/>
    </source>
</evidence>
<protein>
    <recommendedName>
        <fullName evidence="3">P-type Cu(+) transporter</fullName>
        <ecNumber evidence="3">7.2.2.8</ecNumber>
    </recommendedName>
</protein>
<dbReference type="InterPro" id="IPR036412">
    <property type="entry name" value="HAD-like_sf"/>
</dbReference>
<dbReference type="SUPFAM" id="SSF56784">
    <property type="entry name" value="HAD-like"/>
    <property type="match status" value="1"/>
</dbReference>
<dbReference type="InterPro" id="IPR023298">
    <property type="entry name" value="ATPase_P-typ_TM_dom_sf"/>
</dbReference>
<dbReference type="GO" id="GO:0016887">
    <property type="term" value="F:ATP hydrolysis activity"/>
    <property type="evidence" value="ECO:0007669"/>
    <property type="project" value="InterPro"/>
</dbReference>
<dbReference type="Proteomes" id="UP001155027">
    <property type="component" value="Unassembled WGS sequence"/>
</dbReference>
<dbReference type="PROSITE" id="PS50846">
    <property type="entry name" value="HMA_2"/>
    <property type="match status" value="2"/>
</dbReference>
<comment type="caution">
    <text evidence="21">The sequence shown here is derived from an EMBL/GenBank/DDBJ whole genome shotgun (WGS) entry which is preliminary data.</text>
</comment>
<dbReference type="Gene3D" id="3.40.1110.10">
    <property type="entry name" value="Calcium-transporting ATPase, cytoplasmic domain N"/>
    <property type="match status" value="1"/>
</dbReference>
<evidence type="ECO:0000256" key="3">
    <source>
        <dbReference type="ARBA" id="ARBA00012517"/>
    </source>
</evidence>
<evidence type="ECO:0000259" key="20">
    <source>
        <dbReference type="PROSITE" id="PS50846"/>
    </source>
</evidence>
<dbReference type="InterPro" id="IPR023299">
    <property type="entry name" value="ATPase_P-typ_cyto_dom_N"/>
</dbReference>
<keyword evidence="9 18" id="KW-0547">Nucleotide-binding</keyword>
<feature type="region of interest" description="Disordered" evidence="19">
    <location>
        <begin position="177"/>
        <end position="199"/>
    </location>
</feature>
<dbReference type="SUPFAM" id="SSF81665">
    <property type="entry name" value="Calcium ATPase, transmembrane domain M"/>
    <property type="match status" value="1"/>
</dbReference>
<dbReference type="SFLD" id="SFLDF00027">
    <property type="entry name" value="p-type_atpase"/>
    <property type="match status" value="1"/>
</dbReference>
<proteinExistence type="inferred from homology"/>
<dbReference type="Pfam" id="PF00403">
    <property type="entry name" value="HMA"/>
    <property type="match status" value="2"/>
</dbReference>
<dbReference type="SFLD" id="SFLDS00003">
    <property type="entry name" value="Haloacid_Dehalogenase"/>
    <property type="match status" value="1"/>
</dbReference>
<evidence type="ECO:0000256" key="10">
    <source>
        <dbReference type="ARBA" id="ARBA00022796"/>
    </source>
</evidence>
<gene>
    <name evidence="21" type="ORF">GGP71_000812</name>
</gene>
<dbReference type="Pfam" id="PF00702">
    <property type="entry name" value="Hydrolase"/>
    <property type="match status" value="1"/>
</dbReference>
<evidence type="ECO:0000313" key="21">
    <source>
        <dbReference type="EMBL" id="MCS3676905.1"/>
    </source>
</evidence>
<dbReference type="FunFam" id="3.30.70.100:FF:000005">
    <property type="entry name" value="Copper-exporting P-type ATPase A"/>
    <property type="match status" value="1"/>
</dbReference>
<dbReference type="EC" id="7.2.2.8" evidence="3"/>
<feature type="transmembrane region" description="Helical" evidence="18">
    <location>
        <begin position="466"/>
        <end position="485"/>
    </location>
</feature>
<sequence length="873" mass="91866">MSRPSPETETSPPDAPSHAPSAEGDACAVEPVPSERREGHSSGERGERLTLPIKGMSCASCAKSVEGGLAGVDGVAEARVNFATERAHVGLHKERQVPVGKLAQAVADSGYEVRTAETALTVQGMTCASCVSRVEDALGAVEGVLEATVNLATDRATVRYVPGATERTDLTRAIRDAGYEGGGTEDGGDRADVENQAREDEQRSMRQRFLWALAFALPVFVLEMGFMHIPAMEAWITDQVSTQTLYYVLFALTSVVQFGPGRYFYKHGWPALKSGAPDMNTLVMMGTSAAYGYSVVATFLPTVLPEGTVHVYYEAAATIITLILAGNYMEALAKGRASDAIRALLDLQATTARVRRDGEEEEIDVRDVVPGDVVRVRPGEKVPVDGEVLDGQSHVDESMVTGEAEPVRKAEGDEVVGGTINETGSFTFRATRVGEETVLSQIVEMVEQAQGSAPPIQSLADRVVRVFVPFVLATAALTFGVWMVWGPDPVLTYALVSAVSVLIIACPCAMGIATPISVMVGTGRAAELGVYVREGDALQALHAADLVALDKTGTLTKGRPEVTDVRPRDGFGETDVLRWAAAVEAQSEHPIGAALAARAEERGLALPDATDFEAIPGHGVRATVEERDVAVGAARLMERHDVAIPAGAEETADRLADAAKTPLYVAVDGTLAAVVAVADPIKESTPAALDALHTLGIEVAMVTGDDERTARAIADQLGIDRVQAEVLPDEKAAAVDDFQAGGRTVAFVGDGINDAPALAQADVGIAIGTGTDVAIESGDIVLMAGDLRGVPNAVHLSRSTLRNIKQNLFWAFAYNVLLIPVAAGVLYPAFGLLLSPALAALAMVFSDLFVVGNALRLRRLNVPLGGEQAVATA</sequence>
<feature type="transmembrane region" description="Helical" evidence="18">
    <location>
        <begin position="310"/>
        <end position="329"/>
    </location>
</feature>
<dbReference type="PRINTS" id="PR00119">
    <property type="entry name" value="CATATPASE"/>
</dbReference>
<evidence type="ECO:0000256" key="13">
    <source>
        <dbReference type="ARBA" id="ARBA00022967"/>
    </source>
</evidence>
<evidence type="ECO:0000256" key="4">
    <source>
        <dbReference type="ARBA" id="ARBA00022448"/>
    </source>
</evidence>
<feature type="domain" description="HMA" evidence="20">
    <location>
        <begin position="47"/>
        <end position="114"/>
    </location>
</feature>
<dbReference type="NCBIfam" id="TIGR01494">
    <property type="entry name" value="ATPase_P-type"/>
    <property type="match status" value="1"/>
</dbReference>
<dbReference type="InterPro" id="IPR018303">
    <property type="entry name" value="ATPase_P-typ_P_site"/>
</dbReference>
<dbReference type="GO" id="GO:0060003">
    <property type="term" value="P:copper ion export"/>
    <property type="evidence" value="ECO:0007669"/>
    <property type="project" value="UniProtKB-ARBA"/>
</dbReference>
<evidence type="ECO:0000256" key="5">
    <source>
        <dbReference type="ARBA" id="ARBA00022475"/>
    </source>
</evidence>
<dbReference type="FunFam" id="3.30.70.100:FF:000001">
    <property type="entry name" value="ATPase copper transporting beta"/>
    <property type="match status" value="1"/>
</dbReference>
<accession>A0A9X2TB37</accession>
<dbReference type="InterPro" id="IPR008250">
    <property type="entry name" value="ATPase_P-typ_transduc_dom_A_sf"/>
</dbReference>
<feature type="transmembrane region" description="Helical" evidence="18">
    <location>
        <begin position="491"/>
        <end position="514"/>
    </location>
</feature>
<evidence type="ECO:0000256" key="18">
    <source>
        <dbReference type="RuleBase" id="RU362081"/>
    </source>
</evidence>
<feature type="transmembrane region" description="Helical" evidence="18">
    <location>
        <begin position="244"/>
        <end position="261"/>
    </location>
</feature>
<reference evidence="21" key="1">
    <citation type="submission" date="2022-08" db="EMBL/GenBank/DDBJ databases">
        <title>Genomic Encyclopedia of Type Strains, Phase V (KMG-V): Genome sequencing to study the core and pangenomes of soil and plant-associated prokaryotes.</title>
        <authorList>
            <person name="Whitman W."/>
        </authorList>
    </citation>
    <scope>NUCLEOTIDE SEQUENCE</scope>
    <source>
        <strain evidence="21">0</strain>
    </source>
</reference>
<dbReference type="InterPro" id="IPR036163">
    <property type="entry name" value="HMA_dom_sf"/>
</dbReference>
<dbReference type="GO" id="GO:0005886">
    <property type="term" value="C:plasma membrane"/>
    <property type="evidence" value="ECO:0007669"/>
    <property type="project" value="UniProtKB-SubCell"/>
</dbReference>
<dbReference type="InterPro" id="IPR001757">
    <property type="entry name" value="P_typ_ATPase"/>
</dbReference>
<dbReference type="GO" id="GO:0043682">
    <property type="term" value="F:P-type divalent copper transporter activity"/>
    <property type="evidence" value="ECO:0007669"/>
    <property type="project" value="TreeGrafter"/>
</dbReference>
<keyword evidence="10" id="KW-0187">Copper transport</keyword>
<organism evidence="21 22">
    <name type="scientific">Salinibacter ruber</name>
    <dbReference type="NCBI Taxonomy" id="146919"/>
    <lineage>
        <taxon>Bacteria</taxon>
        <taxon>Pseudomonadati</taxon>
        <taxon>Rhodothermota</taxon>
        <taxon>Rhodothermia</taxon>
        <taxon>Rhodothermales</taxon>
        <taxon>Salinibacteraceae</taxon>
        <taxon>Salinibacter</taxon>
    </lineage>
</organism>
<dbReference type="Gene3D" id="3.30.70.100">
    <property type="match status" value="2"/>
</dbReference>
<dbReference type="CDD" id="cd02094">
    <property type="entry name" value="P-type_ATPase_Cu-like"/>
    <property type="match status" value="1"/>
</dbReference>
<evidence type="ECO:0000256" key="17">
    <source>
        <dbReference type="ARBA" id="ARBA00023136"/>
    </source>
</evidence>
<dbReference type="PRINTS" id="PR00943">
    <property type="entry name" value="CUATPASE"/>
</dbReference>
<evidence type="ECO:0000256" key="2">
    <source>
        <dbReference type="ARBA" id="ARBA00006024"/>
    </source>
</evidence>
<keyword evidence="16" id="KW-0406">Ion transport</keyword>
<feature type="transmembrane region" description="Helical" evidence="18">
    <location>
        <begin position="282"/>
        <end position="304"/>
    </location>
</feature>
<dbReference type="InterPro" id="IPR017969">
    <property type="entry name" value="Heavy-metal-associated_CS"/>
</dbReference>
<dbReference type="GO" id="GO:0005524">
    <property type="term" value="F:ATP binding"/>
    <property type="evidence" value="ECO:0007669"/>
    <property type="project" value="UniProtKB-UniRule"/>
</dbReference>
<dbReference type="NCBIfam" id="TIGR01511">
    <property type="entry name" value="ATPase-IB1_Cu"/>
    <property type="match status" value="1"/>
</dbReference>
<name>A0A9X2TB37_9BACT</name>
<dbReference type="InterPro" id="IPR006122">
    <property type="entry name" value="HMA_Cu_ion-bd"/>
</dbReference>
<keyword evidence="17 18" id="KW-0472">Membrane</keyword>
<dbReference type="NCBIfam" id="TIGR00003">
    <property type="entry name" value="copper ion binding protein"/>
    <property type="match status" value="2"/>
</dbReference>
<evidence type="ECO:0000256" key="16">
    <source>
        <dbReference type="ARBA" id="ARBA00023065"/>
    </source>
</evidence>
<dbReference type="RefSeq" id="WP_259079548.1">
    <property type="nucleotide sequence ID" value="NZ_JANUAU010000002.1"/>
</dbReference>
<keyword evidence="11 18" id="KW-0067">ATP-binding</keyword>
<keyword evidence="12" id="KW-0460">Magnesium</keyword>
<feature type="compositionally biased region" description="Low complexity" evidence="19">
    <location>
        <begin position="1"/>
        <end position="22"/>
    </location>
</feature>
<feature type="transmembrane region" description="Helical" evidence="18">
    <location>
        <begin position="808"/>
        <end position="827"/>
    </location>
</feature>
<dbReference type="PANTHER" id="PTHR43520">
    <property type="entry name" value="ATP7, ISOFORM B"/>
    <property type="match status" value="1"/>
</dbReference>
<dbReference type="GO" id="GO:0005507">
    <property type="term" value="F:copper ion binding"/>
    <property type="evidence" value="ECO:0007669"/>
    <property type="project" value="InterPro"/>
</dbReference>
<keyword evidence="5 18" id="KW-1003">Cell membrane</keyword>